<reference evidence="1 2" key="1">
    <citation type="submission" date="2019-06" db="EMBL/GenBank/DDBJ databases">
        <title>Sequencing the genomes of 1000 actinobacteria strains.</title>
        <authorList>
            <person name="Klenk H.-P."/>
        </authorList>
    </citation>
    <scope>NUCLEOTIDE SEQUENCE [LARGE SCALE GENOMIC DNA]</scope>
    <source>
        <strain evidence="1 2">DSM 19828</strain>
    </source>
</reference>
<dbReference type="Proteomes" id="UP000320806">
    <property type="component" value="Unassembled WGS sequence"/>
</dbReference>
<organism evidence="1 2">
    <name type="scientific">Yimella lutea</name>
    <dbReference type="NCBI Taxonomy" id="587872"/>
    <lineage>
        <taxon>Bacteria</taxon>
        <taxon>Bacillati</taxon>
        <taxon>Actinomycetota</taxon>
        <taxon>Actinomycetes</taxon>
        <taxon>Micrococcales</taxon>
        <taxon>Dermacoccaceae</taxon>
        <taxon>Yimella</taxon>
    </lineage>
</organism>
<keyword evidence="2" id="KW-1185">Reference proteome</keyword>
<dbReference type="RefSeq" id="WP_141927880.1">
    <property type="nucleotide sequence ID" value="NZ_BAABCI010000002.1"/>
</dbReference>
<dbReference type="SUPFAM" id="SSF54197">
    <property type="entry name" value="HIT-like"/>
    <property type="match status" value="1"/>
</dbReference>
<dbReference type="EMBL" id="VFMO01000001">
    <property type="protein sequence ID" value="TQJ13924.1"/>
    <property type="molecule type" value="Genomic_DNA"/>
</dbReference>
<protein>
    <recommendedName>
        <fullName evidence="3">Diadenosine tetraphosphate (Ap4A) HIT family hydrolase</fullName>
    </recommendedName>
</protein>
<proteinExistence type="predicted"/>
<dbReference type="InterPro" id="IPR036265">
    <property type="entry name" value="HIT-like_sf"/>
</dbReference>
<evidence type="ECO:0000313" key="2">
    <source>
        <dbReference type="Proteomes" id="UP000320806"/>
    </source>
</evidence>
<sequence>MDAPSSGPETIADFYARVEAALGPDRRLPVAVEEMPGWDIFPFEIDSLRIKPLAPLADSEPDRRGENEDECWCADPFEPKSDDRLVWWNENWKLSTDLFGSGLPIMLWLSPMTHCDLPTMPPEVAAGIGPLMTTISAAIEDLPSVGRVQLAKYGDGGAHLHLLFMGRPSRMLQLRGSPMLDWEENLPRVPADVVQRNCRPIVEALISTFGGQTGPAAG</sequence>
<dbReference type="AlphaFoldDB" id="A0A542EF23"/>
<gene>
    <name evidence="1" type="ORF">FB459_1361</name>
</gene>
<dbReference type="OrthoDB" id="3867598at2"/>
<accession>A0A542EF23</accession>
<name>A0A542EF23_9MICO</name>
<evidence type="ECO:0008006" key="3">
    <source>
        <dbReference type="Google" id="ProtNLM"/>
    </source>
</evidence>
<comment type="caution">
    <text evidence="1">The sequence shown here is derived from an EMBL/GenBank/DDBJ whole genome shotgun (WGS) entry which is preliminary data.</text>
</comment>
<evidence type="ECO:0000313" key="1">
    <source>
        <dbReference type="EMBL" id="TQJ13924.1"/>
    </source>
</evidence>